<protein>
    <submittedName>
        <fullName evidence="8">Entericidin A/B family lipoprotein</fullName>
    </submittedName>
</protein>
<dbReference type="RefSeq" id="WP_315723780.1">
    <property type="nucleotide sequence ID" value="NZ_JAVUPU010000002.1"/>
</dbReference>
<accession>A0ABU3Q3T4</accession>
<dbReference type="EMBL" id="JAVUPU010000002">
    <property type="protein sequence ID" value="MDT9598061.1"/>
    <property type="molecule type" value="Genomic_DNA"/>
</dbReference>
<feature type="signal peptide" evidence="7">
    <location>
        <begin position="1"/>
        <end position="18"/>
    </location>
</feature>
<evidence type="ECO:0000313" key="8">
    <source>
        <dbReference type="EMBL" id="MDT9598061.1"/>
    </source>
</evidence>
<keyword evidence="9" id="KW-1185">Reference proteome</keyword>
<comment type="caution">
    <text evidence="8">The sequence shown here is derived from an EMBL/GenBank/DDBJ whole genome shotgun (WGS) entry which is preliminary data.</text>
</comment>
<evidence type="ECO:0000256" key="6">
    <source>
        <dbReference type="ARBA" id="ARBA00023288"/>
    </source>
</evidence>
<evidence type="ECO:0000256" key="4">
    <source>
        <dbReference type="ARBA" id="ARBA00023136"/>
    </source>
</evidence>
<evidence type="ECO:0000256" key="2">
    <source>
        <dbReference type="ARBA" id="ARBA00022475"/>
    </source>
</evidence>
<organism evidence="8 9">
    <name type="scientific">Sphingosinicella rhizophila</name>
    <dbReference type="NCBI Taxonomy" id="3050082"/>
    <lineage>
        <taxon>Bacteria</taxon>
        <taxon>Pseudomonadati</taxon>
        <taxon>Pseudomonadota</taxon>
        <taxon>Alphaproteobacteria</taxon>
        <taxon>Sphingomonadales</taxon>
        <taxon>Sphingosinicellaceae</taxon>
        <taxon>Sphingosinicella</taxon>
    </lineage>
</organism>
<evidence type="ECO:0000313" key="9">
    <source>
        <dbReference type="Proteomes" id="UP001259572"/>
    </source>
</evidence>
<evidence type="ECO:0000256" key="1">
    <source>
        <dbReference type="ARBA" id="ARBA00010296"/>
    </source>
</evidence>
<sequence length="42" mass="4378">MVRKLITLVALSTGLMLAACNTVRGAGEDIESVGETGDRVTE</sequence>
<feature type="chain" id="PRO_5045921157" evidence="7">
    <location>
        <begin position="19"/>
        <end position="42"/>
    </location>
</feature>
<dbReference type="InterPro" id="IPR012556">
    <property type="entry name" value="Entericidin"/>
</dbReference>
<gene>
    <name evidence="8" type="ORF">RQX22_03740</name>
</gene>
<keyword evidence="6 8" id="KW-0449">Lipoprotein</keyword>
<comment type="similarity">
    <text evidence="1">Belongs to the EcnA/EcnB lipoprotein family.</text>
</comment>
<keyword evidence="4" id="KW-0472">Membrane</keyword>
<proteinExistence type="inferred from homology"/>
<keyword evidence="3 7" id="KW-0732">Signal</keyword>
<dbReference type="Proteomes" id="UP001259572">
    <property type="component" value="Unassembled WGS sequence"/>
</dbReference>
<evidence type="ECO:0000256" key="7">
    <source>
        <dbReference type="SAM" id="SignalP"/>
    </source>
</evidence>
<evidence type="ECO:0000256" key="3">
    <source>
        <dbReference type="ARBA" id="ARBA00022729"/>
    </source>
</evidence>
<dbReference type="PROSITE" id="PS51257">
    <property type="entry name" value="PROKAR_LIPOPROTEIN"/>
    <property type="match status" value="1"/>
</dbReference>
<reference evidence="8 9" key="1">
    <citation type="submission" date="2023-05" db="EMBL/GenBank/DDBJ databases">
        <authorList>
            <person name="Guo Y."/>
        </authorList>
    </citation>
    <scope>NUCLEOTIDE SEQUENCE [LARGE SCALE GENOMIC DNA]</scope>
    <source>
        <strain evidence="8 9">GR2756</strain>
    </source>
</reference>
<keyword evidence="5" id="KW-0564">Palmitate</keyword>
<name>A0ABU3Q3T4_9SPHN</name>
<keyword evidence="2" id="KW-1003">Cell membrane</keyword>
<dbReference type="Pfam" id="PF08085">
    <property type="entry name" value="Entericidin"/>
    <property type="match status" value="1"/>
</dbReference>
<evidence type="ECO:0000256" key="5">
    <source>
        <dbReference type="ARBA" id="ARBA00023139"/>
    </source>
</evidence>